<sequence length="61" mass="6920">MIYSVPLLLLTGAYVLFMDVKGYEMASLAKEARAARWVGWINLAMGAAIFIARWALQKWGW</sequence>
<accession>A0ABY4RWC0</accession>
<keyword evidence="1" id="KW-1133">Transmembrane helix</keyword>
<evidence type="ECO:0000256" key="1">
    <source>
        <dbReference type="SAM" id="Phobius"/>
    </source>
</evidence>
<proteinExistence type="predicted"/>
<reference evidence="2" key="2">
    <citation type="journal article" date="2021" name="J Anim Sci Technol">
        <title>Complete genome sequence of Paenibacillus konkukensis sp. nov. SK3146 as a potential probiotic strain.</title>
        <authorList>
            <person name="Jung H.I."/>
            <person name="Park S."/>
            <person name="Niu K.M."/>
            <person name="Lee S.W."/>
            <person name="Kothari D."/>
            <person name="Yi K.J."/>
            <person name="Kim S.K."/>
        </authorList>
    </citation>
    <scope>NUCLEOTIDE SEQUENCE</scope>
    <source>
        <strain evidence="2">SK3146</strain>
    </source>
</reference>
<protein>
    <submittedName>
        <fullName evidence="2">Uncharacterized protein</fullName>
    </submittedName>
</protein>
<keyword evidence="3" id="KW-1185">Reference proteome</keyword>
<dbReference type="InterPro" id="IPR049971">
    <property type="entry name" value="CLC_0170-like"/>
</dbReference>
<keyword evidence="1" id="KW-0472">Membrane</keyword>
<evidence type="ECO:0000313" key="3">
    <source>
        <dbReference type="Proteomes" id="UP001057134"/>
    </source>
</evidence>
<feature type="transmembrane region" description="Helical" evidence="1">
    <location>
        <begin position="38"/>
        <end position="56"/>
    </location>
</feature>
<reference evidence="2" key="1">
    <citation type="submission" date="2018-02" db="EMBL/GenBank/DDBJ databases">
        <authorList>
            <person name="Kim S.-K."/>
            <person name="Jung H.-I."/>
            <person name="Lee S.-W."/>
        </authorList>
    </citation>
    <scope>NUCLEOTIDE SEQUENCE</scope>
    <source>
        <strain evidence="2">SK3146</strain>
    </source>
</reference>
<gene>
    <name evidence="2" type="ORF">SK3146_05999</name>
</gene>
<dbReference type="NCBIfam" id="NF042414">
    <property type="entry name" value="CLC_0170_fam"/>
    <property type="match status" value="1"/>
</dbReference>
<keyword evidence="1" id="KW-0812">Transmembrane</keyword>
<dbReference type="RefSeq" id="WP_249862218.1">
    <property type="nucleotide sequence ID" value="NZ_CP027059.1"/>
</dbReference>
<dbReference type="Proteomes" id="UP001057134">
    <property type="component" value="Chromosome"/>
</dbReference>
<organism evidence="2 3">
    <name type="scientific">Paenibacillus konkukensis</name>
    <dbReference type="NCBI Taxonomy" id="2020716"/>
    <lineage>
        <taxon>Bacteria</taxon>
        <taxon>Bacillati</taxon>
        <taxon>Bacillota</taxon>
        <taxon>Bacilli</taxon>
        <taxon>Bacillales</taxon>
        <taxon>Paenibacillaceae</taxon>
        <taxon>Paenibacillus</taxon>
    </lineage>
</organism>
<evidence type="ECO:0000313" key="2">
    <source>
        <dbReference type="EMBL" id="UQZ86706.1"/>
    </source>
</evidence>
<dbReference type="EMBL" id="CP027059">
    <property type="protein sequence ID" value="UQZ86706.1"/>
    <property type="molecule type" value="Genomic_DNA"/>
</dbReference>
<name>A0ABY4RWC0_9BACL</name>